<organism evidence="3 4">
    <name type="scientific">Trichonephila clavata</name>
    <name type="common">Joro spider</name>
    <name type="synonym">Nephila clavata</name>
    <dbReference type="NCBI Taxonomy" id="2740835"/>
    <lineage>
        <taxon>Eukaryota</taxon>
        <taxon>Metazoa</taxon>
        <taxon>Ecdysozoa</taxon>
        <taxon>Arthropoda</taxon>
        <taxon>Chelicerata</taxon>
        <taxon>Arachnida</taxon>
        <taxon>Araneae</taxon>
        <taxon>Araneomorphae</taxon>
        <taxon>Entelegynae</taxon>
        <taxon>Araneoidea</taxon>
        <taxon>Nephilidae</taxon>
        <taxon>Trichonephila</taxon>
    </lineage>
</organism>
<dbReference type="OrthoDB" id="6425250at2759"/>
<evidence type="ECO:0000313" key="4">
    <source>
        <dbReference type="Proteomes" id="UP000887116"/>
    </source>
</evidence>
<gene>
    <name evidence="3" type="ORF">TNCT_356901</name>
</gene>
<dbReference type="Proteomes" id="UP000887116">
    <property type="component" value="Unassembled WGS sequence"/>
</dbReference>
<protein>
    <recommendedName>
        <fullName evidence="2">Reverse transcriptase/retrotransposon-derived protein RNase H-like domain-containing protein</fullName>
    </recommendedName>
</protein>
<feature type="compositionally biased region" description="Polar residues" evidence="1">
    <location>
        <begin position="91"/>
        <end position="109"/>
    </location>
</feature>
<dbReference type="SUPFAM" id="SSF56672">
    <property type="entry name" value="DNA/RNA polymerases"/>
    <property type="match status" value="1"/>
</dbReference>
<name>A0A8X6HSC0_TRICU</name>
<evidence type="ECO:0000313" key="3">
    <source>
        <dbReference type="EMBL" id="GFQ64305.1"/>
    </source>
</evidence>
<accession>A0A8X6HSC0</accession>
<dbReference type="Pfam" id="PF17919">
    <property type="entry name" value="RT_RNaseH_2"/>
    <property type="match status" value="1"/>
</dbReference>
<dbReference type="EMBL" id="BMAO01029894">
    <property type="protein sequence ID" value="GFQ64305.1"/>
    <property type="molecule type" value="Genomic_DNA"/>
</dbReference>
<feature type="domain" description="Reverse transcriptase/retrotransposon-derived protein RNase H-like" evidence="2">
    <location>
        <begin position="30"/>
        <end position="83"/>
    </location>
</feature>
<dbReference type="GO" id="GO:0071897">
    <property type="term" value="P:DNA biosynthetic process"/>
    <property type="evidence" value="ECO:0007669"/>
    <property type="project" value="UniProtKB-ARBA"/>
</dbReference>
<sequence length="148" mass="16432">MHILREICKNSTIARPLHKLTKAKQKFISTDECYNALTSPPVLAYPQTGKQFILDTDARYESLRAVLSLKIDGQERVFSRFSYVDSDNDSAKSQPSSGRSSPVQDSNEILKSGSPVKLPPRPPPPVKLTAPPKRPPPPQVCIKQLHNS</sequence>
<evidence type="ECO:0000256" key="1">
    <source>
        <dbReference type="SAM" id="MobiDB-lite"/>
    </source>
</evidence>
<dbReference type="AlphaFoldDB" id="A0A8X6HSC0"/>
<feature type="compositionally biased region" description="Pro residues" evidence="1">
    <location>
        <begin position="117"/>
        <end position="139"/>
    </location>
</feature>
<keyword evidence="4" id="KW-1185">Reference proteome</keyword>
<dbReference type="InterPro" id="IPR041577">
    <property type="entry name" value="RT_RNaseH_2"/>
</dbReference>
<comment type="caution">
    <text evidence="3">The sequence shown here is derived from an EMBL/GenBank/DDBJ whole genome shotgun (WGS) entry which is preliminary data.</text>
</comment>
<proteinExistence type="predicted"/>
<reference evidence="3" key="1">
    <citation type="submission" date="2020-07" db="EMBL/GenBank/DDBJ databases">
        <title>Multicomponent nature underlies the extraordinary mechanical properties of spider dragline silk.</title>
        <authorList>
            <person name="Kono N."/>
            <person name="Nakamura H."/>
            <person name="Mori M."/>
            <person name="Yoshida Y."/>
            <person name="Ohtoshi R."/>
            <person name="Malay A.D."/>
            <person name="Moran D.A.P."/>
            <person name="Tomita M."/>
            <person name="Numata K."/>
            <person name="Arakawa K."/>
        </authorList>
    </citation>
    <scope>NUCLEOTIDE SEQUENCE</scope>
</reference>
<evidence type="ECO:0000259" key="2">
    <source>
        <dbReference type="Pfam" id="PF17919"/>
    </source>
</evidence>
<feature type="region of interest" description="Disordered" evidence="1">
    <location>
        <begin position="84"/>
        <end position="148"/>
    </location>
</feature>
<dbReference type="InterPro" id="IPR043502">
    <property type="entry name" value="DNA/RNA_pol_sf"/>
</dbReference>